<dbReference type="EnsemblPlants" id="KEH38188">
    <property type="protein sequence ID" value="KEH38188"/>
    <property type="gene ID" value="MTR_2g061910"/>
</dbReference>
<evidence type="ECO:0000256" key="1">
    <source>
        <dbReference type="ARBA" id="ARBA00001971"/>
    </source>
</evidence>
<dbReference type="GO" id="GO:0016705">
    <property type="term" value="F:oxidoreductase activity, acting on paired donors, with incorporation or reduction of molecular oxygen"/>
    <property type="evidence" value="ECO:0007669"/>
    <property type="project" value="InterPro"/>
</dbReference>
<evidence type="ECO:0000256" key="5">
    <source>
        <dbReference type="ARBA" id="ARBA00023002"/>
    </source>
</evidence>
<reference evidence="8 10" key="1">
    <citation type="journal article" date="2011" name="Nature">
        <title>The Medicago genome provides insight into the evolution of rhizobial symbioses.</title>
        <authorList>
            <person name="Young N.D."/>
            <person name="Debelle F."/>
            <person name="Oldroyd G.E."/>
            <person name="Geurts R."/>
            <person name="Cannon S.B."/>
            <person name="Udvardi M.K."/>
            <person name="Benedito V.A."/>
            <person name="Mayer K.F."/>
            <person name="Gouzy J."/>
            <person name="Schoof H."/>
            <person name="Van de Peer Y."/>
            <person name="Proost S."/>
            <person name="Cook D.R."/>
            <person name="Meyers B.C."/>
            <person name="Spannagl M."/>
            <person name="Cheung F."/>
            <person name="De Mita S."/>
            <person name="Krishnakumar V."/>
            <person name="Gundlach H."/>
            <person name="Zhou S."/>
            <person name="Mudge J."/>
            <person name="Bharti A.K."/>
            <person name="Murray J.D."/>
            <person name="Naoumkina M.A."/>
            <person name="Rosen B."/>
            <person name="Silverstein K.A."/>
            <person name="Tang H."/>
            <person name="Rombauts S."/>
            <person name="Zhao P.X."/>
            <person name="Zhou P."/>
            <person name="Barbe V."/>
            <person name="Bardou P."/>
            <person name="Bechner M."/>
            <person name="Bellec A."/>
            <person name="Berger A."/>
            <person name="Berges H."/>
            <person name="Bidwell S."/>
            <person name="Bisseling T."/>
            <person name="Choisne N."/>
            <person name="Couloux A."/>
            <person name="Denny R."/>
            <person name="Deshpande S."/>
            <person name="Dai X."/>
            <person name="Doyle J.J."/>
            <person name="Dudez A.M."/>
            <person name="Farmer A.D."/>
            <person name="Fouteau S."/>
            <person name="Franken C."/>
            <person name="Gibelin C."/>
            <person name="Gish J."/>
            <person name="Goldstein S."/>
            <person name="Gonzalez A.J."/>
            <person name="Green P.J."/>
            <person name="Hallab A."/>
            <person name="Hartog M."/>
            <person name="Hua A."/>
            <person name="Humphray S.J."/>
            <person name="Jeong D.H."/>
            <person name="Jing Y."/>
            <person name="Jocker A."/>
            <person name="Kenton S.M."/>
            <person name="Kim D.J."/>
            <person name="Klee K."/>
            <person name="Lai H."/>
            <person name="Lang C."/>
            <person name="Lin S."/>
            <person name="Macmil S.L."/>
            <person name="Magdelenat G."/>
            <person name="Matthews L."/>
            <person name="McCorrison J."/>
            <person name="Monaghan E.L."/>
            <person name="Mun J.H."/>
            <person name="Najar F.Z."/>
            <person name="Nicholson C."/>
            <person name="Noirot C."/>
            <person name="O'Bleness M."/>
            <person name="Paule C.R."/>
            <person name="Poulain J."/>
            <person name="Prion F."/>
            <person name="Qin B."/>
            <person name="Qu C."/>
            <person name="Retzel E.F."/>
            <person name="Riddle C."/>
            <person name="Sallet E."/>
            <person name="Samain S."/>
            <person name="Samson N."/>
            <person name="Sanders I."/>
            <person name="Saurat O."/>
            <person name="Scarpelli C."/>
            <person name="Schiex T."/>
            <person name="Segurens B."/>
            <person name="Severin A.J."/>
            <person name="Sherrier D.J."/>
            <person name="Shi R."/>
            <person name="Sims S."/>
            <person name="Singer S.R."/>
            <person name="Sinharoy S."/>
            <person name="Sterck L."/>
            <person name="Viollet A."/>
            <person name="Wang B.B."/>
            <person name="Wang K."/>
            <person name="Wang M."/>
            <person name="Wang X."/>
            <person name="Warfsmann J."/>
            <person name="Weissenbach J."/>
            <person name="White D.D."/>
            <person name="White J.D."/>
            <person name="Wiley G.B."/>
            <person name="Wincker P."/>
            <person name="Xing Y."/>
            <person name="Yang L."/>
            <person name="Yao Z."/>
            <person name="Ying F."/>
            <person name="Zhai J."/>
            <person name="Zhou L."/>
            <person name="Zuber A."/>
            <person name="Denarie J."/>
            <person name="Dixon R.A."/>
            <person name="May G.D."/>
            <person name="Schwartz D.C."/>
            <person name="Rogers J."/>
            <person name="Quetier F."/>
            <person name="Town C.D."/>
            <person name="Roe B.A."/>
        </authorList>
    </citation>
    <scope>NUCLEOTIDE SEQUENCE [LARGE SCALE GENOMIC DNA]</scope>
    <source>
        <strain evidence="8">A17</strain>
        <strain evidence="9 10">cv. Jemalong A17</strain>
    </source>
</reference>
<dbReference type="InterPro" id="IPR036396">
    <property type="entry name" value="Cyt_P450_sf"/>
</dbReference>
<keyword evidence="6" id="KW-0408">Iron</keyword>
<dbReference type="PANTHER" id="PTHR24296">
    <property type="entry name" value="CYTOCHROME P450"/>
    <property type="match status" value="1"/>
</dbReference>
<dbReference type="SUPFAM" id="SSF48264">
    <property type="entry name" value="Cytochrome P450"/>
    <property type="match status" value="1"/>
</dbReference>
<reference evidence="9" key="3">
    <citation type="submission" date="2015-04" db="UniProtKB">
        <authorList>
            <consortium name="EnsemblPlants"/>
        </authorList>
    </citation>
    <scope>IDENTIFICATION</scope>
    <source>
        <strain evidence="9">cv. Jemalong A17</strain>
    </source>
</reference>
<evidence type="ECO:0000256" key="4">
    <source>
        <dbReference type="ARBA" id="ARBA00022723"/>
    </source>
</evidence>
<dbReference type="Proteomes" id="UP000002051">
    <property type="component" value="Chromosome 2"/>
</dbReference>
<keyword evidence="3" id="KW-0349">Heme</keyword>
<gene>
    <name evidence="8" type="ordered locus">MTR_2g061910</name>
</gene>
<evidence type="ECO:0000256" key="7">
    <source>
        <dbReference type="ARBA" id="ARBA00023033"/>
    </source>
</evidence>
<dbReference type="GO" id="GO:0020037">
    <property type="term" value="F:heme binding"/>
    <property type="evidence" value="ECO:0007669"/>
    <property type="project" value="InterPro"/>
</dbReference>
<keyword evidence="5" id="KW-0560">Oxidoreductase</keyword>
<evidence type="ECO:0000256" key="3">
    <source>
        <dbReference type="ARBA" id="ARBA00022617"/>
    </source>
</evidence>
<keyword evidence="10" id="KW-1185">Reference proteome</keyword>
<dbReference type="GO" id="GO:0004497">
    <property type="term" value="F:monooxygenase activity"/>
    <property type="evidence" value="ECO:0007669"/>
    <property type="project" value="UniProtKB-KW"/>
</dbReference>
<evidence type="ECO:0000256" key="6">
    <source>
        <dbReference type="ARBA" id="ARBA00023004"/>
    </source>
</evidence>
<dbReference type="GO" id="GO:0005506">
    <property type="term" value="F:iron ion binding"/>
    <property type="evidence" value="ECO:0007669"/>
    <property type="project" value="InterPro"/>
</dbReference>
<keyword evidence="7" id="KW-0503">Monooxygenase</keyword>
<sequence length="163" mass="18214">MEALADKFTTLKASLSFLSDPIFKSLLSLQYNGETTRARSVVTFEQRSKASARTELQRSSTGTVHLHVLGNVITSNPSNVEHILKNNFLNYQKGKQSFSILGDLLGKGIFVADGQQWKFQRKMSSLEVGSLAICLHAMDLVSEEIRSRLMPLLGINQWIKTNK</sequence>
<organism evidence="8 10">
    <name type="scientific">Medicago truncatula</name>
    <name type="common">Barrel medic</name>
    <name type="synonym">Medicago tribuloides</name>
    <dbReference type="NCBI Taxonomy" id="3880"/>
    <lineage>
        <taxon>Eukaryota</taxon>
        <taxon>Viridiplantae</taxon>
        <taxon>Streptophyta</taxon>
        <taxon>Embryophyta</taxon>
        <taxon>Tracheophyta</taxon>
        <taxon>Spermatophyta</taxon>
        <taxon>Magnoliopsida</taxon>
        <taxon>eudicotyledons</taxon>
        <taxon>Gunneridae</taxon>
        <taxon>Pentapetalae</taxon>
        <taxon>rosids</taxon>
        <taxon>fabids</taxon>
        <taxon>Fabales</taxon>
        <taxon>Fabaceae</taxon>
        <taxon>Papilionoideae</taxon>
        <taxon>50 kb inversion clade</taxon>
        <taxon>NPAAA clade</taxon>
        <taxon>Hologalegina</taxon>
        <taxon>IRL clade</taxon>
        <taxon>Trifolieae</taxon>
        <taxon>Medicago</taxon>
    </lineage>
</organism>
<evidence type="ECO:0000313" key="9">
    <source>
        <dbReference type="EnsemblPlants" id="KEH38188"/>
    </source>
</evidence>
<protein>
    <submittedName>
        <fullName evidence="8">Cytochrome P450 family 94 protein, putative</fullName>
    </submittedName>
</protein>
<name>A0A072V9W7_MEDTR</name>
<evidence type="ECO:0000313" key="8">
    <source>
        <dbReference type="EMBL" id="KEH38188.1"/>
    </source>
</evidence>
<dbReference type="EMBL" id="CM001218">
    <property type="protein sequence ID" value="KEH38188.1"/>
    <property type="molecule type" value="Genomic_DNA"/>
</dbReference>
<comment type="cofactor">
    <cofactor evidence="1">
        <name>heme</name>
        <dbReference type="ChEBI" id="CHEBI:30413"/>
    </cofactor>
</comment>
<keyword evidence="4" id="KW-0479">Metal-binding</keyword>
<proteinExistence type="inferred from homology"/>
<reference evidence="8 10" key="2">
    <citation type="journal article" date="2014" name="BMC Genomics">
        <title>An improved genome release (version Mt4.0) for the model legume Medicago truncatula.</title>
        <authorList>
            <person name="Tang H."/>
            <person name="Krishnakumar V."/>
            <person name="Bidwell S."/>
            <person name="Rosen B."/>
            <person name="Chan A."/>
            <person name="Zhou S."/>
            <person name="Gentzbittel L."/>
            <person name="Childs K.L."/>
            <person name="Yandell M."/>
            <person name="Gundlach H."/>
            <person name="Mayer K.F."/>
            <person name="Schwartz D.C."/>
            <person name="Town C.D."/>
        </authorList>
    </citation>
    <scope>GENOME REANNOTATION</scope>
    <source>
        <strain evidence="8">A17</strain>
        <strain evidence="9 10">cv. Jemalong A17</strain>
    </source>
</reference>
<evidence type="ECO:0000256" key="2">
    <source>
        <dbReference type="ARBA" id="ARBA00010617"/>
    </source>
</evidence>
<accession>A0A072V9W7</accession>
<evidence type="ECO:0000313" key="10">
    <source>
        <dbReference type="Proteomes" id="UP000002051"/>
    </source>
</evidence>
<dbReference type="Gene3D" id="1.10.630.10">
    <property type="entry name" value="Cytochrome P450"/>
    <property type="match status" value="1"/>
</dbReference>
<dbReference type="STRING" id="3880.A0A072V9W7"/>
<dbReference type="HOGENOM" id="CLU_1629531_0_0_1"/>
<dbReference type="AlphaFoldDB" id="A0A072V9W7"/>
<comment type="similarity">
    <text evidence="2">Belongs to the cytochrome P450 family.</text>
</comment>